<feature type="transmembrane region" description="Helical" evidence="1">
    <location>
        <begin position="41"/>
        <end position="62"/>
    </location>
</feature>
<feature type="transmembrane region" description="Helical" evidence="1">
    <location>
        <begin position="16"/>
        <end position="35"/>
    </location>
</feature>
<dbReference type="EMBL" id="JBBYAK010000003">
    <property type="protein sequence ID" value="MEL3959595.1"/>
    <property type="molecule type" value="Genomic_DNA"/>
</dbReference>
<accession>A0ABU9K6E4</accession>
<protein>
    <submittedName>
        <fullName evidence="2">Uncharacterized protein</fullName>
    </submittedName>
</protein>
<evidence type="ECO:0000313" key="2">
    <source>
        <dbReference type="EMBL" id="MEL3959595.1"/>
    </source>
</evidence>
<dbReference type="RefSeq" id="WP_269919835.1">
    <property type="nucleotide sequence ID" value="NZ_JANUVP010000025.1"/>
</dbReference>
<keyword evidence="3" id="KW-1185">Reference proteome</keyword>
<sequence>MRTEKNVEKKKRIKRIIFLSVIALFLLSPVLLILSPVLLSILGLAITISLPILVVIIGGKLFKNKINPVLLLILGLVIIFPFQTIPILIGIMGWKFIKARARKIE</sequence>
<dbReference type="Proteomes" id="UP001459714">
    <property type="component" value="Unassembled WGS sequence"/>
</dbReference>
<proteinExistence type="predicted"/>
<name>A0ABU9K6E4_9BACI</name>
<keyword evidence="1" id="KW-0472">Membrane</keyword>
<organism evidence="2 3">
    <name type="scientific">Caldifermentibacillus hisashii</name>
    <dbReference type="NCBI Taxonomy" id="996558"/>
    <lineage>
        <taxon>Bacteria</taxon>
        <taxon>Bacillati</taxon>
        <taxon>Bacillota</taxon>
        <taxon>Bacilli</taxon>
        <taxon>Bacillales</taxon>
        <taxon>Bacillaceae</taxon>
        <taxon>Caldifermentibacillus</taxon>
    </lineage>
</organism>
<gene>
    <name evidence="2" type="ORF">NST17_20800</name>
</gene>
<evidence type="ECO:0000313" key="3">
    <source>
        <dbReference type="Proteomes" id="UP001459714"/>
    </source>
</evidence>
<feature type="transmembrane region" description="Helical" evidence="1">
    <location>
        <begin position="69"/>
        <end position="94"/>
    </location>
</feature>
<reference evidence="2 3" key="1">
    <citation type="submission" date="2024-03" db="EMBL/GenBank/DDBJ databases">
        <title>Bacilli Hybrid Assemblies.</title>
        <authorList>
            <person name="Kovac J."/>
        </authorList>
    </citation>
    <scope>NUCLEOTIDE SEQUENCE [LARGE SCALE GENOMIC DNA]</scope>
    <source>
        <strain evidence="2 3">FSL M8-0022</strain>
    </source>
</reference>
<keyword evidence="1" id="KW-0812">Transmembrane</keyword>
<comment type="caution">
    <text evidence="2">The sequence shown here is derived from an EMBL/GenBank/DDBJ whole genome shotgun (WGS) entry which is preliminary data.</text>
</comment>
<evidence type="ECO:0000256" key="1">
    <source>
        <dbReference type="SAM" id="Phobius"/>
    </source>
</evidence>
<keyword evidence="1" id="KW-1133">Transmembrane helix</keyword>